<dbReference type="InterPro" id="IPR017972">
    <property type="entry name" value="Cyt_P450_CS"/>
</dbReference>
<dbReference type="SUPFAM" id="SSF48264">
    <property type="entry name" value="Cytochrome P450"/>
    <property type="match status" value="1"/>
</dbReference>
<sequence>GYSKTMLNFLKRVNSTRKIPGPLNLPFLGSLWRYKLGLDEQSNYHETLDQLHAKYGPVVKQRLGAESIIHLFSPNDVSNIYANEGRTPEIRPLQETVQLFRKKTDASLGLGNTNGEEWYKLRNALKTIMLTRSGMAHFTGGIETATDALLKKLKSTRTKDNTVPNLMTYLGAWTLESAGAMCFGKRMGFLEENEKIADPILKANRAVFYMSTHLRFSTSLYKHFNLPKWNCLVESENHIIKEIRRFTSEALEAIEKNPLSDKSEEDSFYLMRQLTNNETLTKKDILVLMQSLFTDSLSTIVPTTIFCLYIMANEPEIQRKVYEETTKFVSKDAPITAKTLDKLIYSRGLIKEALRLYPNGTEISRILDQGFDLSGYHIPAEEHVNLNMVVLLKSEKEFYRPTEVLPERWSRSENTQKANPFILIPFGHGTRTCIGRRYAEQSMLIAMAKILQNFKLRYKKDVQPLKQVYNILMYPTDTRGLIMEPRNE</sequence>
<accession>A0A171B665</accession>
<dbReference type="PANTHER" id="PTHR24279">
    <property type="entry name" value="CYTOCHROME P450"/>
    <property type="match status" value="1"/>
</dbReference>
<evidence type="ECO:0000256" key="4">
    <source>
        <dbReference type="ARBA" id="ARBA00022723"/>
    </source>
</evidence>
<keyword evidence="4 8" id="KW-0479">Metal-binding</keyword>
<feature type="non-terminal residue" evidence="10">
    <location>
        <position position="1"/>
    </location>
</feature>
<dbReference type="PRINTS" id="PR00385">
    <property type="entry name" value="P450"/>
</dbReference>
<dbReference type="CDD" id="cd11054">
    <property type="entry name" value="CYP24A1-like"/>
    <property type="match status" value="1"/>
</dbReference>
<name>A0A171B665_TRIIF</name>
<dbReference type="PANTHER" id="PTHR24279:SF120">
    <property type="entry name" value="CYTOCHROME P450"/>
    <property type="match status" value="1"/>
</dbReference>
<comment type="cofactor">
    <cofactor evidence="1 8">
        <name>heme</name>
        <dbReference type="ChEBI" id="CHEBI:30413"/>
    </cofactor>
</comment>
<dbReference type="GO" id="GO:0004497">
    <property type="term" value="F:monooxygenase activity"/>
    <property type="evidence" value="ECO:0007669"/>
    <property type="project" value="UniProtKB-KW"/>
</dbReference>
<dbReference type="Gene3D" id="1.10.630.10">
    <property type="entry name" value="Cytochrome P450"/>
    <property type="match status" value="1"/>
</dbReference>
<keyword evidence="6 8" id="KW-0408">Iron</keyword>
<reference evidence="10" key="2">
    <citation type="journal article" date="2017" name="J. Med. Entomol.">
        <title>Transcriptome Analysis of the Triatoma infestans (Hemiptera: Reduviidae) Integument.</title>
        <authorList>
            <person name="Calderon-Fernandez G.M."/>
            <person name="Moriconi D.E."/>
            <person name="Dulbecco A.B."/>
            <person name="Juarez M.P."/>
        </authorList>
    </citation>
    <scope>NUCLEOTIDE SEQUENCE</scope>
    <source>
        <strain evidence="10">Int1</strain>
        <tissue evidence="10">Integument</tissue>
    </source>
</reference>
<comment type="similarity">
    <text evidence="2 9">Belongs to the cytochrome P450 family.</text>
</comment>
<evidence type="ECO:0000256" key="8">
    <source>
        <dbReference type="PIRSR" id="PIRSR602401-1"/>
    </source>
</evidence>
<dbReference type="GO" id="GO:0016705">
    <property type="term" value="F:oxidoreductase activity, acting on paired donors, with incorporation or reduction of molecular oxygen"/>
    <property type="evidence" value="ECO:0007669"/>
    <property type="project" value="InterPro"/>
</dbReference>
<dbReference type="AlphaFoldDB" id="A0A171B665"/>
<evidence type="ECO:0000256" key="1">
    <source>
        <dbReference type="ARBA" id="ARBA00001971"/>
    </source>
</evidence>
<dbReference type="GO" id="GO:0005506">
    <property type="term" value="F:iron ion binding"/>
    <property type="evidence" value="ECO:0007669"/>
    <property type="project" value="InterPro"/>
</dbReference>
<feature type="binding site" description="axial binding residue" evidence="8">
    <location>
        <position position="433"/>
    </location>
    <ligand>
        <name>heme</name>
        <dbReference type="ChEBI" id="CHEBI:30413"/>
    </ligand>
    <ligandPart>
        <name>Fe</name>
        <dbReference type="ChEBI" id="CHEBI:18248"/>
    </ligandPart>
</feature>
<dbReference type="GO" id="GO:0020037">
    <property type="term" value="F:heme binding"/>
    <property type="evidence" value="ECO:0007669"/>
    <property type="project" value="InterPro"/>
</dbReference>
<proteinExistence type="inferred from homology"/>
<evidence type="ECO:0000256" key="2">
    <source>
        <dbReference type="ARBA" id="ARBA00010617"/>
    </source>
</evidence>
<evidence type="ECO:0000313" key="10">
    <source>
        <dbReference type="EMBL" id="JAS02893.1"/>
    </source>
</evidence>
<evidence type="ECO:0000256" key="6">
    <source>
        <dbReference type="ARBA" id="ARBA00023004"/>
    </source>
</evidence>
<protein>
    <submittedName>
        <fullName evidence="10">Cytochrome P450</fullName>
        <ecNumber evidence="10">1.14.-.-</ecNumber>
    </submittedName>
</protein>
<keyword evidence="7 9" id="KW-0503">Monooxygenase</keyword>
<evidence type="ECO:0000256" key="9">
    <source>
        <dbReference type="RuleBase" id="RU000461"/>
    </source>
</evidence>
<keyword evidence="3 8" id="KW-0349">Heme</keyword>
<dbReference type="InterPro" id="IPR002401">
    <property type="entry name" value="Cyt_P450_E_grp-I"/>
</dbReference>
<dbReference type="Pfam" id="PF00067">
    <property type="entry name" value="p450"/>
    <property type="match status" value="1"/>
</dbReference>
<evidence type="ECO:0000256" key="7">
    <source>
        <dbReference type="ARBA" id="ARBA00023033"/>
    </source>
</evidence>
<dbReference type="InterPro" id="IPR050479">
    <property type="entry name" value="CYP11_CYP27_families"/>
</dbReference>
<dbReference type="EC" id="1.14.-.-" evidence="10"/>
<dbReference type="InterPro" id="IPR036396">
    <property type="entry name" value="Cyt_P450_sf"/>
</dbReference>
<dbReference type="InterPro" id="IPR001128">
    <property type="entry name" value="Cyt_P450"/>
</dbReference>
<keyword evidence="5 9" id="KW-0560">Oxidoreductase</keyword>
<dbReference type="PROSITE" id="PS00086">
    <property type="entry name" value="CYTOCHROME_P450"/>
    <property type="match status" value="1"/>
</dbReference>
<reference evidence="10" key="1">
    <citation type="submission" date="2016-04" db="EMBL/GenBank/DDBJ databases">
        <authorList>
            <person name="Calderon-Fernandez G.M.Sr."/>
        </authorList>
    </citation>
    <scope>NUCLEOTIDE SEQUENCE</scope>
    <source>
        <strain evidence="10">Int1</strain>
        <tissue evidence="10">Integument</tissue>
    </source>
</reference>
<dbReference type="EMBL" id="GEMB01000221">
    <property type="protein sequence ID" value="JAS02893.1"/>
    <property type="molecule type" value="Transcribed_RNA"/>
</dbReference>
<evidence type="ECO:0000256" key="5">
    <source>
        <dbReference type="ARBA" id="ARBA00023002"/>
    </source>
</evidence>
<organism evidence="10">
    <name type="scientific">Triatoma infestans</name>
    <name type="common">Assassin bug</name>
    <dbReference type="NCBI Taxonomy" id="30076"/>
    <lineage>
        <taxon>Eukaryota</taxon>
        <taxon>Metazoa</taxon>
        <taxon>Ecdysozoa</taxon>
        <taxon>Arthropoda</taxon>
        <taxon>Hexapoda</taxon>
        <taxon>Insecta</taxon>
        <taxon>Pterygota</taxon>
        <taxon>Neoptera</taxon>
        <taxon>Paraneoptera</taxon>
        <taxon>Hemiptera</taxon>
        <taxon>Heteroptera</taxon>
        <taxon>Panheteroptera</taxon>
        <taxon>Cimicomorpha</taxon>
        <taxon>Reduviidae</taxon>
        <taxon>Triatominae</taxon>
        <taxon>Triatoma</taxon>
    </lineage>
</organism>
<dbReference type="PRINTS" id="PR00463">
    <property type="entry name" value="EP450I"/>
</dbReference>
<evidence type="ECO:0000256" key="3">
    <source>
        <dbReference type="ARBA" id="ARBA00022617"/>
    </source>
</evidence>